<evidence type="ECO:0000313" key="3">
    <source>
        <dbReference type="EMBL" id="GBP33510.1"/>
    </source>
</evidence>
<reference evidence="3 4" key="1">
    <citation type="journal article" date="2019" name="Commun. Biol.">
        <title>The bagworm genome reveals a unique fibroin gene that provides high tensile strength.</title>
        <authorList>
            <person name="Kono N."/>
            <person name="Nakamura H."/>
            <person name="Ohtoshi R."/>
            <person name="Tomita M."/>
            <person name="Numata K."/>
            <person name="Arakawa K."/>
        </authorList>
    </citation>
    <scope>NUCLEOTIDE SEQUENCE [LARGE SCALE GENOMIC DNA]</scope>
</reference>
<keyword evidence="2" id="KW-0472">Membrane</keyword>
<dbReference type="EMBL" id="BGZK01000275">
    <property type="protein sequence ID" value="GBP33510.1"/>
    <property type="molecule type" value="Genomic_DNA"/>
</dbReference>
<protein>
    <submittedName>
        <fullName evidence="3">Uncharacterized protein</fullName>
    </submittedName>
</protein>
<comment type="caution">
    <text evidence="3">The sequence shown here is derived from an EMBL/GenBank/DDBJ whole genome shotgun (WGS) entry which is preliminary data.</text>
</comment>
<proteinExistence type="predicted"/>
<organism evidence="3 4">
    <name type="scientific">Eumeta variegata</name>
    <name type="common">Bagworm moth</name>
    <name type="synonym">Eumeta japonica</name>
    <dbReference type="NCBI Taxonomy" id="151549"/>
    <lineage>
        <taxon>Eukaryota</taxon>
        <taxon>Metazoa</taxon>
        <taxon>Ecdysozoa</taxon>
        <taxon>Arthropoda</taxon>
        <taxon>Hexapoda</taxon>
        <taxon>Insecta</taxon>
        <taxon>Pterygota</taxon>
        <taxon>Neoptera</taxon>
        <taxon>Endopterygota</taxon>
        <taxon>Lepidoptera</taxon>
        <taxon>Glossata</taxon>
        <taxon>Ditrysia</taxon>
        <taxon>Tineoidea</taxon>
        <taxon>Psychidae</taxon>
        <taxon>Oiketicinae</taxon>
        <taxon>Eumeta</taxon>
    </lineage>
</organism>
<evidence type="ECO:0000313" key="4">
    <source>
        <dbReference type="Proteomes" id="UP000299102"/>
    </source>
</evidence>
<gene>
    <name evidence="3" type="ORF">EVAR_28665_1</name>
</gene>
<dbReference type="AlphaFoldDB" id="A0A4C1V4S6"/>
<keyword evidence="2" id="KW-1133">Transmembrane helix</keyword>
<feature type="region of interest" description="Disordered" evidence="1">
    <location>
        <begin position="71"/>
        <end position="103"/>
    </location>
</feature>
<dbReference type="OrthoDB" id="6516760at2759"/>
<keyword evidence="2" id="KW-0812">Transmembrane</keyword>
<dbReference type="Proteomes" id="UP000299102">
    <property type="component" value="Unassembled WGS sequence"/>
</dbReference>
<evidence type="ECO:0000256" key="2">
    <source>
        <dbReference type="SAM" id="Phobius"/>
    </source>
</evidence>
<sequence>MVGNECADKLARNADLTKKTKADYDGYSINCAIRVIKAASREEWQERYTEGSIVSRALQSSLVLLEPIGSRSHRSSRNTSAPGLQSRPTEYNEPGAPTPVQRTYKPEEGMELEALYRRYCVRLKHSLFVAALAVTFAACATLLVAVCTLHAHVSTTLHESLRALNRYDICITHFTPHRRVRLCSKKRVLDRGPPAHSMRLEDSGDNLPISMLPFTVDEATNYGHILNVNYKKSQWHCAHRFTIACTITNAKNVILDFLGQIQVRAYVRAEGSVPNI</sequence>
<feature type="compositionally biased region" description="Polar residues" evidence="1">
    <location>
        <begin position="77"/>
        <end position="89"/>
    </location>
</feature>
<name>A0A4C1V4S6_EUMVA</name>
<keyword evidence="4" id="KW-1185">Reference proteome</keyword>
<evidence type="ECO:0000256" key="1">
    <source>
        <dbReference type="SAM" id="MobiDB-lite"/>
    </source>
</evidence>
<accession>A0A4C1V4S6</accession>
<feature type="transmembrane region" description="Helical" evidence="2">
    <location>
        <begin position="127"/>
        <end position="151"/>
    </location>
</feature>